<dbReference type="EMBL" id="JALKFT010000026">
    <property type="protein sequence ID" value="MCK9878094.1"/>
    <property type="molecule type" value="Genomic_DNA"/>
</dbReference>
<dbReference type="RefSeq" id="WP_248826230.1">
    <property type="nucleotide sequence ID" value="NZ_JALKFT010000026.1"/>
</dbReference>
<feature type="compositionally biased region" description="Pro residues" evidence="1">
    <location>
        <begin position="79"/>
        <end position="91"/>
    </location>
</feature>
<organism evidence="2 3">
    <name type="scientific">Frankia umida</name>
    <dbReference type="NCBI Taxonomy" id="573489"/>
    <lineage>
        <taxon>Bacteria</taxon>
        <taxon>Bacillati</taxon>
        <taxon>Actinomycetota</taxon>
        <taxon>Actinomycetes</taxon>
        <taxon>Frankiales</taxon>
        <taxon>Frankiaceae</taxon>
        <taxon>Frankia</taxon>
    </lineage>
</organism>
<dbReference type="Proteomes" id="UP001201873">
    <property type="component" value="Unassembled WGS sequence"/>
</dbReference>
<protein>
    <submittedName>
        <fullName evidence="2">Uncharacterized protein</fullName>
    </submittedName>
</protein>
<reference evidence="2 3" key="1">
    <citation type="submission" date="2022-04" db="EMBL/GenBank/DDBJ databases">
        <title>Genome diversity in the genus Frankia.</title>
        <authorList>
            <person name="Carlos-Shanley C."/>
            <person name="Hahn D."/>
        </authorList>
    </citation>
    <scope>NUCLEOTIDE SEQUENCE [LARGE SCALE GENOMIC DNA]</scope>
    <source>
        <strain evidence="2 3">Ag45/Mut15</strain>
    </source>
</reference>
<feature type="region of interest" description="Disordered" evidence="1">
    <location>
        <begin position="74"/>
        <end position="103"/>
    </location>
</feature>
<evidence type="ECO:0000256" key="1">
    <source>
        <dbReference type="SAM" id="MobiDB-lite"/>
    </source>
</evidence>
<evidence type="ECO:0000313" key="3">
    <source>
        <dbReference type="Proteomes" id="UP001201873"/>
    </source>
</evidence>
<evidence type="ECO:0000313" key="2">
    <source>
        <dbReference type="EMBL" id="MCK9878094.1"/>
    </source>
</evidence>
<proteinExistence type="predicted"/>
<comment type="caution">
    <text evidence="2">The sequence shown here is derived from an EMBL/GenBank/DDBJ whole genome shotgun (WGS) entry which is preliminary data.</text>
</comment>
<keyword evidence="3" id="KW-1185">Reference proteome</keyword>
<gene>
    <name evidence="2" type="ORF">MXD59_20355</name>
</gene>
<accession>A0ABT0K3L4</accession>
<name>A0ABT0K3L4_9ACTN</name>
<sequence length="103" mass="10277">MTDVDAARAATADALAVARRVQAEVEQALDQVNAAGVAAWEGAAAEQAAQRLRRLAVEAAAVLASCVRLCEQAGLATGPPQPPPPSPPSPLSSPSGRQAGPAS</sequence>